<dbReference type="Proteomes" id="UP000240971">
    <property type="component" value="Unassembled WGS sequence"/>
</dbReference>
<reference evidence="1 2" key="1">
    <citation type="submission" date="2018-03" db="EMBL/GenBank/DDBJ databases">
        <title>Genomic Encyclopedia of Archaeal and Bacterial Type Strains, Phase II (KMG-II): from individual species to whole genera.</title>
        <authorList>
            <person name="Goeker M."/>
        </authorList>
    </citation>
    <scope>NUCLEOTIDE SEQUENCE [LARGE SCALE GENOMIC DNA]</scope>
    <source>
        <strain evidence="1 2">DSM 24859</strain>
    </source>
</reference>
<sequence>MLKENEKEKIQLEEQYRNEVRKSIPAPKSFFDRFDGPIKFFQFIAIALGIFATVWQYKLNSDNAQIAAAREYQKSFYQAQMSVYAEAVNEVSILSNVDADSTEYAQARKIFFQLFWGRMSIFEDKCVEAKMVEFQRLLIKFEQQDFRPISFNDSCSANICVYDTVTQETLRLAALRLAHQCRIYTLKTWLPESEQKNYNIVEEEPCKTN</sequence>
<gene>
    <name evidence="1" type="ORF">CLV51_106172</name>
</gene>
<name>A0A2P8HDI9_CHINA</name>
<protein>
    <submittedName>
        <fullName evidence="1">Uncharacterized protein</fullName>
    </submittedName>
</protein>
<organism evidence="1 2">
    <name type="scientific">Chitinophaga niastensis</name>
    <dbReference type="NCBI Taxonomy" id="536980"/>
    <lineage>
        <taxon>Bacteria</taxon>
        <taxon>Pseudomonadati</taxon>
        <taxon>Bacteroidota</taxon>
        <taxon>Chitinophagia</taxon>
        <taxon>Chitinophagales</taxon>
        <taxon>Chitinophagaceae</taxon>
        <taxon>Chitinophaga</taxon>
    </lineage>
</organism>
<keyword evidence="2" id="KW-1185">Reference proteome</keyword>
<dbReference type="AlphaFoldDB" id="A0A2P8HDI9"/>
<dbReference type="EMBL" id="PYAW01000006">
    <property type="protein sequence ID" value="PSL44306.1"/>
    <property type="molecule type" value="Genomic_DNA"/>
</dbReference>
<evidence type="ECO:0000313" key="1">
    <source>
        <dbReference type="EMBL" id="PSL44306.1"/>
    </source>
</evidence>
<accession>A0A2P8HDI9</accession>
<comment type="caution">
    <text evidence="1">The sequence shown here is derived from an EMBL/GenBank/DDBJ whole genome shotgun (WGS) entry which is preliminary data.</text>
</comment>
<dbReference type="RefSeq" id="WP_106530588.1">
    <property type="nucleotide sequence ID" value="NZ_PYAW01000006.1"/>
</dbReference>
<proteinExistence type="predicted"/>
<evidence type="ECO:0000313" key="2">
    <source>
        <dbReference type="Proteomes" id="UP000240971"/>
    </source>
</evidence>
<dbReference type="OrthoDB" id="7064750at2"/>